<evidence type="ECO:0000313" key="6">
    <source>
        <dbReference type="Proteomes" id="UP000037088"/>
    </source>
</evidence>
<dbReference type="InterPro" id="IPR054027">
    <property type="entry name" value="DUF6945"/>
</dbReference>
<reference evidence="5 6" key="1">
    <citation type="journal article" date="2015" name="Int. J. Syst. Evol. Microbiol.">
        <title>Erwinia iniecta sp. nov., isolated from Russian wheat aphids (Diuraphis noxia).</title>
        <authorList>
            <person name="Campillo T."/>
            <person name="Luna E."/>
            <person name="Portier P."/>
            <person name="Fischer-Le Saux M."/>
            <person name="Lapitan N."/>
            <person name="Tisserat N.A."/>
            <person name="Leach J.E."/>
        </authorList>
    </citation>
    <scope>NUCLEOTIDE SEQUENCE [LARGE SCALE GENOMIC DNA]</scope>
    <source>
        <strain evidence="4 6">B120</strain>
        <strain evidence="3 5">B149</strain>
    </source>
</reference>
<comment type="caution">
    <text evidence="4">The sequence shown here is derived from an EMBL/GenBank/DDBJ whole genome shotgun (WGS) entry which is preliminary data.</text>
</comment>
<name>A0A0L7T9W9_9GAMM</name>
<dbReference type="AlphaFoldDB" id="A0A0L7T9W9"/>
<evidence type="ECO:0000256" key="1">
    <source>
        <dbReference type="SAM" id="MobiDB-lite"/>
    </source>
</evidence>
<sequence>MTQAAQLTDDHEDEDIDTVAKSLFYKAENRLFHAKTVTNKATGVVIKMTNNLEKLYAYMLNQYKWYYGTGGDDKRPFAESQVRLGTAARIGDPVKNTKRYINELIALGLVTILVKSKQPKVCDVYKVFEVDKVAKNLAFTYPTFEGKPLYDHEERLSKGNNRANQTAQQAALQAQQKQQPQTDADEPAPNEDATPNIMDCVDQSDPPFPLVKTVSRTIATLDDLRYWSDIGYEGMNDYGVMWGVSGDDLEKLIGEHLKIREAQAEKNFKLQRAN</sequence>
<evidence type="ECO:0000313" key="5">
    <source>
        <dbReference type="Proteomes" id="UP000036851"/>
    </source>
</evidence>
<keyword evidence="6" id="KW-1185">Reference proteome</keyword>
<evidence type="ECO:0000259" key="2">
    <source>
        <dbReference type="Pfam" id="PF22182"/>
    </source>
</evidence>
<evidence type="ECO:0000313" key="4">
    <source>
        <dbReference type="EMBL" id="KOC92179.1"/>
    </source>
</evidence>
<proteinExistence type="predicted"/>
<dbReference type="Proteomes" id="UP000037088">
    <property type="component" value="Unassembled WGS sequence"/>
</dbReference>
<dbReference type="PATRIC" id="fig|1560201.3.peg.635"/>
<dbReference type="RefSeq" id="WP_052897668.1">
    <property type="nucleotide sequence ID" value="NZ_JRXE01000003.1"/>
</dbReference>
<accession>A0A0L7T9W9</accession>
<dbReference type="OrthoDB" id="6638331at2"/>
<gene>
    <name evidence="4" type="ORF">NG42_02965</name>
    <name evidence="3" type="ORF">NG43_19515</name>
</gene>
<evidence type="ECO:0000313" key="3">
    <source>
        <dbReference type="EMBL" id="KOC88840.1"/>
    </source>
</evidence>
<organism evidence="4 6">
    <name type="scientific">Winslowiella iniecta</name>
    <dbReference type="NCBI Taxonomy" id="1560201"/>
    <lineage>
        <taxon>Bacteria</taxon>
        <taxon>Pseudomonadati</taxon>
        <taxon>Pseudomonadota</taxon>
        <taxon>Gammaproteobacteria</taxon>
        <taxon>Enterobacterales</taxon>
        <taxon>Erwiniaceae</taxon>
        <taxon>Winslowiella</taxon>
    </lineage>
</organism>
<dbReference type="EMBL" id="JRXE01000003">
    <property type="protein sequence ID" value="KOC92179.1"/>
    <property type="molecule type" value="Genomic_DNA"/>
</dbReference>
<feature type="compositionally biased region" description="Low complexity" evidence="1">
    <location>
        <begin position="163"/>
        <end position="181"/>
    </location>
</feature>
<protein>
    <recommendedName>
        <fullName evidence="2">DUF6945 domain-containing protein</fullName>
    </recommendedName>
</protein>
<feature type="region of interest" description="Disordered" evidence="1">
    <location>
        <begin position="162"/>
        <end position="197"/>
    </location>
</feature>
<feature type="domain" description="DUF6945" evidence="2">
    <location>
        <begin position="32"/>
        <end position="119"/>
    </location>
</feature>
<dbReference type="EMBL" id="JRXF01000041">
    <property type="protein sequence ID" value="KOC88840.1"/>
    <property type="molecule type" value="Genomic_DNA"/>
</dbReference>
<dbReference type="Proteomes" id="UP000036851">
    <property type="component" value="Unassembled WGS sequence"/>
</dbReference>
<dbReference type="Pfam" id="PF22182">
    <property type="entry name" value="DUF6945"/>
    <property type="match status" value="1"/>
</dbReference>